<sequence length="121" mass="14163">MTFLADENIPYTVIKQLRGEGVEIISVLEEFRGINDEKIIEISSGRRLIIITFDKDFGYLVFRRMVGVPFGVILLRIPLKSPDYIFKMLKWILLESRMKFEQNFVVVTESKVRIVPLRRLG</sequence>
<evidence type="ECO:0000313" key="2">
    <source>
        <dbReference type="Proteomes" id="UP000248329"/>
    </source>
</evidence>
<dbReference type="Proteomes" id="UP000248329">
    <property type="component" value="Unassembled WGS sequence"/>
</dbReference>
<name>A0AC61L6X6_9EURY</name>
<organism evidence="1 2">
    <name type="scientific">Candidatus Methanogaster sp</name>
    <dbReference type="NCBI Taxonomy" id="3386292"/>
    <lineage>
        <taxon>Archaea</taxon>
        <taxon>Methanobacteriati</taxon>
        <taxon>Methanobacteriota</taxon>
        <taxon>Stenosarchaea group</taxon>
        <taxon>Methanomicrobia</taxon>
        <taxon>Methanosarcinales</taxon>
        <taxon>ANME-2 cluster</taxon>
        <taxon>Candidatus Methanogasteraceae</taxon>
        <taxon>Candidatus Methanogaster</taxon>
    </lineage>
</organism>
<evidence type="ECO:0000313" key="1">
    <source>
        <dbReference type="EMBL" id="PXF62204.1"/>
    </source>
</evidence>
<proteinExistence type="predicted"/>
<reference evidence="1" key="1">
    <citation type="submission" date="2018-01" db="EMBL/GenBank/DDBJ databases">
        <authorList>
            <person name="Krukenberg V."/>
        </authorList>
    </citation>
    <scope>NUCLEOTIDE SEQUENCE</scope>
    <source>
        <strain evidence="1">E20ANME2</strain>
    </source>
</reference>
<protein>
    <submittedName>
        <fullName evidence="1">Uncharacterized protein</fullName>
    </submittedName>
</protein>
<gene>
    <name evidence="1" type="ORF">C4B59_00920</name>
</gene>
<accession>A0AC61L6X6</accession>
<comment type="caution">
    <text evidence="1">The sequence shown here is derived from an EMBL/GenBank/DDBJ whole genome shotgun (WGS) entry which is preliminary data.</text>
</comment>
<dbReference type="EMBL" id="PQXF01000001">
    <property type="protein sequence ID" value="PXF62204.1"/>
    <property type="molecule type" value="Genomic_DNA"/>
</dbReference>